<protein>
    <submittedName>
        <fullName evidence="1">Uncharacterized protein</fullName>
    </submittedName>
</protein>
<proteinExistence type="predicted"/>
<accession>A0A3T0N462</accession>
<reference evidence="1 2" key="1">
    <citation type="submission" date="2018-10" db="EMBL/GenBank/DDBJ databases">
        <title>Parasedimentitalea marina sp. nov., a psychrophilic bacterium isolated from deep seawater of the New Britain Trench.</title>
        <authorList>
            <person name="Cao J."/>
        </authorList>
    </citation>
    <scope>NUCLEOTIDE SEQUENCE [LARGE SCALE GENOMIC DNA]</scope>
    <source>
        <strain evidence="1 2">W43</strain>
    </source>
</reference>
<sequence>MKISANFQSEYTDDVTGGVWIIVSDANKQWFEPSSELSPEGALFHADKYDTQDDAVCHLIWGSQAHFPNWETIAVIGVQLAHSIGDALHKGGRTMSKYDGLILSKE</sequence>
<evidence type="ECO:0000313" key="2">
    <source>
        <dbReference type="Proteomes" id="UP000283063"/>
    </source>
</evidence>
<dbReference type="KEGG" id="sedi:EBB79_13610"/>
<dbReference type="EMBL" id="CP033219">
    <property type="protein sequence ID" value="AZV78805.1"/>
    <property type="molecule type" value="Genomic_DNA"/>
</dbReference>
<name>A0A3T0N462_9RHOB</name>
<gene>
    <name evidence="1" type="ORF">EBB79_13610</name>
</gene>
<evidence type="ECO:0000313" key="1">
    <source>
        <dbReference type="EMBL" id="AZV78805.1"/>
    </source>
</evidence>
<organism evidence="1 2">
    <name type="scientific">Parasedimentitalea marina</name>
    <dbReference type="NCBI Taxonomy" id="2483033"/>
    <lineage>
        <taxon>Bacteria</taxon>
        <taxon>Pseudomonadati</taxon>
        <taxon>Pseudomonadota</taxon>
        <taxon>Alphaproteobacteria</taxon>
        <taxon>Rhodobacterales</taxon>
        <taxon>Paracoccaceae</taxon>
        <taxon>Parasedimentitalea</taxon>
    </lineage>
</organism>
<dbReference type="AlphaFoldDB" id="A0A3T0N462"/>
<dbReference type="Proteomes" id="UP000283063">
    <property type="component" value="Chromosome"/>
</dbReference>
<keyword evidence="2" id="KW-1185">Reference proteome</keyword>